<dbReference type="PROSITE" id="PS00108">
    <property type="entry name" value="PROTEIN_KINASE_ST"/>
    <property type="match status" value="1"/>
</dbReference>
<dbReference type="KEGG" id="mff:MFFC18_44050"/>
<keyword evidence="1" id="KW-0547">Nucleotide-binding</keyword>
<dbReference type="STRING" id="980251.GCA_001642875_01164"/>
<protein>
    <submittedName>
        <fullName evidence="4">Serine/threonine-protein kinase PrkC</fullName>
        <ecNumber evidence="4">2.7.11.1</ecNumber>
    </submittedName>
</protein>
<accession>A0A5B9PGX1</accession>
<dbReference type="Proteomes" id="UP000322214">
    <property type="component" value="Chromosome"/>
</dbReference>
<dbReference type="GO" id="GO:0005737">
    <property type="term" value="C:cytoplasm"/>
    <property type="evidence" value="ECO:0007669"/>
    <property type="project" value="TreeGrafter"/>
</dbReference>
<evidence type="ECO:0000313" key="4">
    <source>
        <dbReference type="EMBL" id="QEG24485.1"/>
    </source>
</evidence>
<dbReference type="PANTHER" id="PTHR24346">
    <property type="entry name" value="MAP/MICROTUBULE AFFINITY-REGULATING KINASE"/>
    <property type="match status" value="1"/>
</dbReference>
<dbReference type="SUPFAM" id="SSF52172">
    <property type="entry name" value="CheY-like"/>
    <property type="match status" value="1"/>
</dbReference>
<dbReference type="Pfam" id="PF00069">
    <property type="entry name" value="Pkinase"/>
    <property type="match status" value="1"/>
</dbReference>
<dbReference type="GO" id="GO:0004674">
    <property type="term" value="F:protein serine/threonine kinase activity"/>
    <property type="evidence" value="ECO:0007669"/>
    <property type="project" value="UniProtKB-EC"/>
</dbReference>
<dbReference type="CDD" id="cd14014">
    <property type="entry name" value="STKc_PknB_like"/>
    <property type="match status" value="1"/>
</dbReference>
<dbReference type="InterPro" id="IPR011006">
    <property type="entry name" value="CheY-like_superfamily"/>
</dbReference>
<dbReference type="PANTHER" id="PTHR24346:SF30">
    <property type="entry name" value="MATERNAL EMBRYONIC LEUCINE ZIPPER KINASE"/>
    <property type="match status" value="1"/>
</dbReference>
<dbReference type="EC" id="2.7.11.1" evidence="4"/>
<keyword evidence="2" id="KW-0067">ATP-binding</keyword>
<name>A0A5B9PGX1_9BACT</name>
<keyword evidence="5" id="KW-1185">Reference proteome</keyword>
<dbReference type="AlphaFoldDB" id="A0A5B9PGX1"/>
<dbReference type="Gene3D" id="3.40.50.2300">
    <property type="match status" value="1"/>
</dbReference>
<sequence>MDLPPNLEADKLAQRIHDARLMETREIEAVLAKAGGRGQADIELFISLLLRGEHLTNWQLTRLVEGQRKGYFYNDWKILYLIGVGTFARVYRAYDVKSGDIKAIKVLRSRHSSNDEMREHFLREGRMVMKLRHPNIVPIYEVDEDRGRIYMVMDFVEGQNLRDYVKAHRKLSVPRALGITRDIAAGLAYAAGEKINHRDMKLSNVLLSSRGQAKLVDFGLATVAGDSGELTGGPRSIDYAGLERTTGVKRDDKRSDIFFLGCMLYQMLTGVPPMLETRERMKRLSADRYKEIAPVTVHEPNLPHRVVLLLTRLMDIDPSRRIQTPQLAHTEIEHVLEAVERGDAEKFDENMSRQQAEDFAKMISAREEGKDKTVMVIDSNQQVQNSLREKLKKIGYRVLITSDPQRGLERFRDLDPAEGSPADAVIFGCGGLGGQAIMAFQEFVTSDRMARTPAILVITDKLKDHVEPKWQEDPQNAVLSMPLKFKYVQRALRKLLNLQVQE</sequence>
<reference evidence="4 5" key="1">
    <citation type="submission" date="2019-08" db="EMBL/GenBank/DDBJ databases">
        <title>Deep-cultivation of Planctomycetes and their phenomic and genomic characterization uncovers novel biology.</title>
        <authorList>
            <person name="Wiegand S."/>
            <person name="Jogler M."/>
            <person name="Boedeker C."/>
            <person name="Pinto D."/>
            <person name="Vollmers J."/>
            <person name="Rivas-Marin E."/>
            <person name="Kohn T."/>
            <person name="Peeters S.H."/>
            <person name="Heuer A."/>
            <person name="Rast P."/>
            <person name="Oberbeckmann S."/>
            <person name="Bunk B."/>
            <person name="Jeske O."/>
            <person name="Meyerdierks A."/>
            <person name="Storesund J.E."/>
            <person name="Kallscheuer N."/>
            <person name="Luecker S."/>
            <person name="Lage O.M."/>
            <person name="Pohl T."/>
            <person name="Merkel B.J."/>
            <person name="Hornburger P."/>
            <person name="Mueller R.-W."/>
            <person name="Bruemmer F."/>
            <person name="Labrenz M."/>
            <person name="Spormann A.M."/>
            <person name="Op den Camp H."/>
            <person name="Overmann J."/>
            <person name="Amann R."/>
            <person name="Jetten M.S.M."/>
            <person name="Mascher T."/>
            <person name="Medema M.H."/>
            <person name="Devos D.P."/>
            <person name="Kaster A.-K."/>
            <person name="Ovreas L."/>
            <person name="Rohde M."/>
            <person name="Galperin M.Y."/>
            <person name="Jogler C."/>
        </authorList>
    </citation>
    <scope>NUCLEOTIDE SEQUENCE [LARGE SCALE GENOMIC DNA]</scope>
    <source>
        <strain evidence="4 5">FC18</strain>
    </source>
</reference>
<dbReference type="SMART" id="SM00220">
    <property type="entry name" value="S_TKc"/>
    <property type="match status" value="1"/>
</dbReference>
<evidence type="ECO:0000256" key="1">
    <source>
        <dbReference type="ARBA" id="ARBA00022741"/>
    </source>
</evidence>
<dbReference type="GO" id="GO:0005524">
    <property type="term" value="F:ATP binding"/>
    <property type="evidence" value="ECO:0007669"/>
    <property type="project" value="UniProtKB-KW"/>
</dbReference>
<keyword evidence="4" id="KW-0418">Kinase</keyword>
<organism evidence="4 5">
    <name type="scientific">Mariniblastus fucicola</name>
    <dbReference type="NCBI Taxonomy" id="980251"/>
    <lineage>
        <taxon>Bacteria</taxon>
        <taxon>Pseudomonadati</taxon>
        <taxon>Planctomycetota</taxon>
        <taxon>Planctomycetia</taxon>
        <taxon>Pirellulales</taxon>
        <taxon>Pirellulaceae</taxon>
        <taxon>Mariniblastus</taxon>
    </lineage>
</organism>
<dbReference type="InterPro" id="IPR000719">
    <property type="entry name" value="Prot_kinase_dom"/>
</dbReference>
<dbReference type="EMBL" id="CP042912">
    <property type="protein sequence ID" value="QEG24485.1"/>
    <property type="molecule type" value="Genomic_DNA"/>
</dbReference>
<evidence type="ECO:0000259" key="3">
    <source>
        <dbReference type="PROSITE" id="PS50011"/>
    </source>
</evidence>
<keyword evidence="4" id="KW-0808">Transferase</keyword>
<evidence type="ECO:0000256" key="2">
    <source>
        <dbReference type="ARBA" id="ARBA00022840"/>
    </source>
</evidence>
<dbReference type="PROSITE" id="PS50011">
    <property type="entry name" value="PROTEIN_KINASE_DOM"/>
    <property type="match status" value="1"/>
</dbReference>
<evidence type="ECO:0000313" key="5">
    <source>
        <dbReference type="Proteomes" id="UP000322214"/>
    </source>
</evidence>
<dbReference type="InterPro" id="IPR011009">
    <property type="entry name" value="Kinase-like_dom_sf"/>
</dbReference>
<feature type="domain" description="Protein kinase" evidence="3">
    <location>
        <begin position="76"/>
        <end position="332"/>
    </location>
</feature>
<dbReference type="Gene3D" id="1.10.510.10">
    <property type="entry name" value="Transferase(Phosphotransferase) domain 1"/>
    <property type="match status" value="1"/>
</dbReference>
<dbReference type="InterPro" id="IPR008271">
    <property type="entry name" value="Ser/Thr_kinase_AS"/>
</dbReference>
<gene>
    <name evidence="4" type="primary">prkC_21</name>
    <name evidence="4" type="ORF">MFFC18_44050</name>
</gene>
<dbReference type="GO" id="GO:0035556">
    <property type="term" value="P:intracellular signal transduction"/>
    <property type="evidence" value="ECO:0007669"/>
    <property type="project" value="TreeGrafter"/>
</dbReference>
<dbReference type="SUPFAM" id="SSF56112">
    <property type="entry name" value="Protein kinase-like (PK-like)"/>
    <property type="match status" value="1"/>
</dbReference>
<dbReference type="OrthoDB" id="7806016at2"/>
<proteinExistence type="predicted"/>